<dbReference type="EMBL" id="JACICY010000003">
    <property type="protein sequence ID" value="MBB3860492.1"/>
    <property type="molecule type" value="Genomic_DNA"/>
</dbReference>
<dbReference type="InterPro" id="IPR005599">
    <property type="entry name" value="GPI_mannosylTrfase"/>
</dbReference>
<keyword evidence="4" id="KW-0808">Transferase</keyword>
<evidence type="ECO:0000256" key="2">
    <source>
        <dbReference type="ARBA" id="ARBA00004586"/>
    </source>
</evidence>
<feature type="transmembrane region" description="Helical" evidence="9">
    <location>
        <begin position="62"/>
        <end position="81"/>
    </location>
</feature>
<dbReference type="AlphaFoldDB" id="A0A7W6EVM2"/>
<feature type="transmembrane region" description="Helical" evidence="9">
    <location>
        <begin position="93"/>
        <end position="112"/>
    </location>
</feature>
<sequence>MGDRFRLDPALAWLMVLALALRVPIALFTVYHQADEVWQYIEPAYGLVTGDWIRTWDIRLGIRSWLIPLVLLGPVWLGHALDPAGELHLVLPRLFMACLSLGSVWAGWSLGLRVSRRHAIVAGFVAEVWIDFAYFAPRTSSDTLSVIAILPGLALLYRFRERGGAGLALAGFLLGLGFITRFPLGPALAIPFLWAGRIDIRKAWVPLLVGASGAIACDVLANGAMGQPPLAWIARNLVANVVENRSHDYGVETADWYLRVLAWQWQYLAIALLPSAILGARRYPMLLLTALMVIAIHSAIGHKEYRFILLAVSLLALLAAIGSVDLAEWLARGRGKALGPKTVAVLLVLWFAGSVQVAAVEPFSINWGVGKAPLRTMRAVREQPGLCGFATYRIRDVPFVSRAVLNRPVPTLLLATRNEATAGQARYNVVVAPAEHMAELPSRYRFVRCMSPKKPLFEQQYCLLIRPGPCTENAGVLDYNAALKRLNR</sequence>
<dbReference type="Pfam" id="PF03901">
    <property type="entry name" value="Glyco_transf_22"/>
    <property type="match status" value="1"/>
</dbReference>
<feature type="transmembrane region" description="Helical" evidence="9">
    <location>
        <begin position="344"/>
        <end position="369"/>
    </location>
</feature>
<reference evidence="10 11" key="1">
    <citation type="submission" date="2020-08" db="EMBL/GenBank/DDBJ databases">
        <title>Genomic Encyclopedia of Type Strains, Phase IV (KMG-IV): sequencing the most valuable type-strain genomes for metagenomic binning, comparative biology and taxonomic classification.</title>
        <authorList>
            <person name="Goeker M."/>
        </authorList>
    </citation>
    <scope>NUCLEOTIDE SEQUENCE [LARGE SCALE GENOMIC DNA]</scope>
    <source>
        <strain evidence="10 11">DSM 14552</strain>
    </source>
</reference>
<feature type="transmembrane region" description="Helical" evidence="9">
    <location>
        <begin position="204"/>
        <end position="225"/>
    </location>
</feature>
<feature type="transmembrane region" description="Helical" evidence="9">
    <location>
        <begin position="256"/>
        <end position="277"/>
    </location>
</feature>
<evidence type="ECO:0000256" key="7">
    <source>
        <dbReference type="ARBA" id="ARBA00022989"/>
    </source>
</evidence>
<keyword evidence="8 9" id="KW-0472">Membrane</keyword>
<dbReference type="PANTHER" id="PTHR22760">
    <property type="entry name" value="GLYCOSYLTRANSFERASE"/>
    <property type="match status" value="1"/>
</dbReference>
<feature type="transmembrane region" description="Helical" evidence="9">
    <location>
        <begin position="283"/>
        <end position="300"/>
    </location>
</feature>
<dbReference type="Proteomes" id="UP000562395">
    <property type="component" value="Unassembled WGS sequence"/>
</dbReference>
<dbReference type="RefSeq" id="WP_183612752.1">
    <property type="nucleotide sequence ID" value="NZ_JACICY010000003.1"/>
</dbReference>
<name>A0A7W6EVM2_9SPHN</name>
<evidence type="ECO:0000256" key="5">
    <source>
        <dbReference type="ARBA" id="ARBA00022692"/>
    </source>
</evidence>
<comment type="subcellular location">
    <subcellularLocation>
        <location evidence="1">Endomembrane system</location>
        <topology evidence="1">Multi-pass membrane protein</topology>
    </subcellularLocation>
    <subcellularLocation>
        <location evidence="2">Endoplasmic reticulum membrane</location>
    </subcellularLocation>
</comment>
<dbReference type="GO" id="GO:0012505">
    <property type="term" value="C:endomembrane system"/>
    <property type="evidence" value="ECO:0007669"/>
    <property type="project" value="UniProtKB-SubCell"/>
</dbReference>
<feature type="transmembrane region" description="Helical" evidence="9">
    <location>
        <begin position="12"/>
        <end position="31"/>
    </location>
</feature>
<evidence type="ECO:0008006" key="12">
    <source>
        <dbReference type="Google" id="ProtNLM"/>
    </source>
</evidence>
<protein>
    <recommendedName>
        <fullName evidence="12">Alg9 family protein mannosyltransferase</fullName>
    </recommendedName>
</protein>
<evidence type="ECO:0000256" key="4">
    <source>
        <dbReference type="ARBA" id="ARBA00022679"/>
    </source>
</evidence>
<feature type="transmembrane region" description="Helical" evidence="9">
    <location>
        <begin position="166"/>
        <end position="184"/>
    </location>
</feature>
<evidence type="ECO:0000256" key="9">
    <source>
        <dbReference type="SAM" id="Phobius"/>
    </source>
</evidence>
<keyword evidence="5 9" id="KW-0812">Transmembrane</keyword>
<dbReference type="GO" id="GO:0000030">
    <property type="term" value="F:mannosyltransferase activity"/>
    <property type="evidence" value="ECO:0007669"/>
    <property type="project" value="TreeGrafter"/>
</dbReference>
<proteinExistence type="predicted"/>
<keyword evidence="3" id="KW-0328">Glycosyltransferase</keyword>
<keyword evidence="7 9" id="KW-1133">Transmembrane helix</keyword>
<evidence type="ECO:0000313" key="10">
    <source>
        <dbReference type="EMBL" id="MBB3860492.1"/>
    </source>
</evidence>
<evidence type="ECO:0000256" key="6">
    <source>
        <dbReference type="ARBA" id="ARBA00022824"/>
    </source>
</evidence>
<evidence type="ECO:0000256" key="8">
    <source>
        <dbReference type="ARBA" id="ARBA00023136"/>
    </source>
</evidence>
<keyword evidence="11" id="KW-1185">Reference proteome</keyword>
<evidence type="ECO:0000313" key="11">
    <source>
        <dbReference type="Proteomes" id="UP000562395"/>
    </source>
</evidence>
<evidence type="ECO:0000256" key="1">
    <source>
        <dbReference type="ARBA" id="ARBA00004127"/>
    </source>
</evidence>
<accession>A0A7W6EVM2</accession>
<feature type="transmembrane region" description="Helical" evidence="9">
    <location>
        <begin position="307"/>
        <end position="324"/>
    </location>
</feature>
<keyword evidence="6" id="KW-0256">Endoplasmic reticulum</keyword>
<comment type="caution">
    <text evidence="10">The sequence shown here is derived from an EMBL/GenBank/DDBJ whole genome shotgun (WGS) entry which is preliminary data.</text>
</comment>
<gene>
    <name evidence="10" type="ORF">GGQ88_001758</name>
</gene>
<evidence type="ECO:0000256" key="3">
    <source>
        <dbReference type="ARBA" id="ARBA00022676"/>
    </source>
</evidence>
<organism evidence="10 11">
    <name type="scientific">Novosphingobium hassiacum</name>
    <dbReference type="NCBI Taxonomy" id="173676"/>
    <lineage>
        <taxon>Bacteria</taxon>
        <taxon>Pseudomonadati</taxon>
        <taxon>Pseudomonadota</taxon>
        <taxon>Alphaproteobacteria</taxon>
        <taxon>Sphingomonadales</taxon>
        <taxon>Sphingomonadaceae</taxon>
        <taxon>Novosphingobium</taxon>
    </lineage>
</organism>